<dbReference type="FunFam" id="4.10.320.10:FF:000002">
    <property type="entry name" value="Dihydrolipoamide acetyltransferase component of pyruvate dehydrogenase complex"/>
    <property type="match status" value="1"/>
</dbReference>
<evidence type="ECO:0000256" key="5">
    <source>
        <dbReference type="ARBA" id="ARBA00022823"/>
    </source>
</evidence>
<comment type="subcellular location">
    <subcellularLocation>
        <location evidence="2">Mitochondrion matrix</location>
    </subcellularLocation>
</comment>
<dbReference type="InterPro" id="IPR001078">
    <property type="entry name" value="2-oxoacid_DH_actylTfrase"/>
</dbReference>
<keyword evidence="6" id="KW-0809">Transit peptide</keyword>
<dbReference type="PANTHER" id="PTHR43178">
    <property type="entry name" value="DIHYDROLIPOAMIDE ACETYLTRANSFERASE COMPONENT OF PYRUVATE DEHYDROGENASE COMPLEX"/>
    <property type="match status" value="1"/>
</dbReference>
<dbReference type="PROSITE" id="PS50968">
    <property type="entry name" value="BIOTINYL_LIPOYL"/>
    <property type="match status" value="1"/>
</dbReference>
<evidence type="ECO:0000256" key="9">
    <source>
        <dbReference type="ARBA" id="ARBA00051775"/>
    </source>
</evidence>
<dbReference type="Proteomes" id="UP001432146">
    <property type="component" value="Unassembled WGS sequence"/>
</dbReference>
<dbReference type="GO" id="GO:0005759">
    <property type="term" value="C:mitochondrial matrix"/>
    <property type="evidence" value="ECO:0007669"/>
    <property type="project" value="UniProtKB-SubCell"/>
</dbReference>
<accession>A0AAW0ZQK7</accession>
<evidence type="ECO:0000256" key="8">
    <source>
        <dbReference type="ARBA" id="ARBA00023315"/>
    </source>
</evidence>
<feature type="domain" description="Peripheral subunit-binding (PSBD)" evidence="13">
    <location>
        <begin position="159"/>
        <end position="196"/>
    </location>
</feature>
<evidence type="ECO:0000256" key="11">
    <source>
        <dbReference type="SAM" id="MobiDB-lite"/>
    </source>
</evidence>
<dbReference type="InterPro" id="IPR023213">
    <property type="entry name" value="CAT-like_dom_sf"/>
</dbReference>
<dbReference type="PROSITE" id="PS00189">
    <property type="entry name" value="LIPOYL"/>
    <property type="match status" value="1"/>
</dbReference>
<dbReference type="GO" id="GO:0016407">
    <property type="term" value="F:acetyltransferase activity"/>
    <property type="evidence" value="ECO:0007669"/>
    <property type="project" value="TreeGrafter"/>
</dbReference>
<sequence>MALTWRLTAVTLLGRNVRDQKCRFFSVSCFRCGNVVPFKLSDIGEGIRDVTIKEWFVKPGDRVSQFDNICEVQSDKASVTITSRYDGLIKALHYKVDDVALIGAPLLEIEVDDDNGNEQVETITDDRQPQLTAKSGDEQGVKDKEEKLVAEKCDLEKAVATPAVRRIAMENNINLRDVVSTGKGGRVLKEDILAHLDKISVSSTRERVEGKPTGETVIPVKGYSKHMWRTMTQSLSIPHFVYSDECNINRLMDCRNEVKDTVKEQGVSLSLMPFFIKAASRALEKLPQLNAWLDEENRALRVQTSHNIGIAMDTPDGLIVPNVKDVQNLNIVEIARELNRLQELGRRSSIPPGDLSNTTFSLSNIGVVGGTYTKPMILSPQIVIGAFGKAQKLPRFDDKGNVIAANTIFISWAADHRVVDGVTMAKYSNLWKHYVENPVFLLIGA</sequence>
<dbReference type="PANTHER" id="PTHR43178:SF5">
    <property type="entry name" value="LIPOAMIDE ACYLTRANSFERASE COMPONENT OF BRANCHED-CHAIN ALPHA-KETO ACID DEHYDROGENASE COMPLEX, MITOCHONDRIAL"/>
    <property type="match status" value="1"/>
</dbReference>
<comment type="similarity">
    <text evidence="3 10">Belongs to the 2-oxoacid dehydrogenase family.</text>
</comment>
<organism evidence="14 15">
    <name type="scientific">Tetragonisca angustula</name>
    <dbReference type="NCBI Taxonomy" id="166442"/>
    <lineage>
        <taxon>Eukaryota</taxon>
        <taxon>Metazoa</taxon>
        <taxon>Ecdysozoa</taxon>
        <taxon>Arthropoda</taxon>
        <taxon>Hexapoda</taxon>
        <taxon>Insecta</taxon>
        <taxon>Pterygota</taxon>
        <taxon>Neoptera</taxon>
        <taxon>Endopterygota</taxon>
        <taxon>Hymenoptera</taxon>
        <taxon>Apocrita</taxon>
        <taxon>Aculeata</taxon>
        <taxon>Apoidea</taxon>
        <taxon>Anthophila</taxon>
        <taxon>Apidae</taxon>
        <taxon>Tetragonisca</taxon>
    </lineage>
</organism>
<dbReference type="Pfam" id="PF00198">
    <property type="entry name" value="2-oxoacid_dh"/>
    <property type="match status" value="1"/>
</dbReference>
<dbReference type="FunFam" id="2.40.50.100:FF:000013">
    <property type="entry name" value="Dihydrolipoamide acetyltransferase component of pyruvate dehydrogenase complex"/>
    <property type="match status" value="1"/>
</dbReference>
<evidence type="ECO:0000256" key="10">
    <source>
        <dbReference type="RuleBase" id="RU003423"/>
    </source>
</evidence>
<dbReference type="Gene3D" id="4.10.320.10">
    <property type="entry name" value="E3-binding domain"/>
    <property type="match status" value="1"/>
</dbReference>
<keyword evidence="5 10" id="KW-0450">Lipoyl</keyword>
<evidence type="ECO:0000256" key="4">
    <source>
        <dbReference type="ARBA" id="ARBA00022679"/>
    </source>
</evidence>
<dbReference type="GO" id="GO:0043754">
    <property type="term" value="F:dihydrolipoamide branched chain acyltransferase activity"/>
    <property type="evidence" value="ECO:0007669"/>
    <property type="project" value="UniProtKB-EC"/>
</dbReference>
<gene>
    <name evidence="14" type="ORF">QLX08_007254</name>
</gene>
<dbReference type="InterPro" id="IPR004167">
    <property type="entry name" value="PSBD"/>
</dbReference>
<dbReference type="SUPFAM" id="SSF47005">
    <property type="entry name" value="Peripheral subunit-binding domain of 2-oxo acid dehydrogenase complex"/>
    <property type="match status" value="1"/>
</dbReference>
<dbReference type="FunFam" id="3.30.559.10:FF:000027">
    <property type="entry name" value="Dihydrolipoamide acetyltransferase component of pyruvate dehydrogenase complex"/>
    <property type="match status" value="1"/>
</dbReference>
<dbReference type="InterPro" id="IPR003016">
    <property type="entry name" value="2-oxoA_DH_lipoyl-BS"/>
</dbReference>
<evidence type="ECO:0000313" key="14">
    <source>
        <dbReference type="EMBL" id="KAK9299867.1"/>
    </source>
</evidence>
<dbReference type="AlphaFoldDB" id="A0AAW0ZQK7"/>
<dbReference type="Pfam" id="PF02817">
    <property type="entry name" value="E3_binding"/>
    <property type="match status" value="1"/>
</dbReference>
<keyword evidence="8 10" id="KW-0012">Acyltransferase</keyword>
<evidence type="ECO:0000259" key="13">
    <source>
        <dbReference type="PROSITE" id="PS51826"/>
    </source>
</evidence>
<comment type="catalytic activity">
    <reaction evidence="9">
        <text>N(6)-[(R)-dihydrolipoyl]-L-lysyl-[protein] + 2-methylpropanoyl-CoA = N(6)-[(R)-S(8)-2-methylpropanoyldihydrolipoyl]-L-lysyl-[protein] + CoA</text>
        <dbReference type="Rhea" id="RHEA:18865"/>
        <dbReference type="Rhea" id="RHEA-COMP:10475"/>
        <dbReference type="Rhea" id="RHEA-COMP:10497"/>
        <dbReference type="ChEBI" id="CHEBI:57287"/>
        <dbReference type="ChEBI" id="CHEBI:57338"/>
        <dbReference type="ChEBI" id="CHEBI:83100"/>
        <dbReference type="ChEBI" id="CHEBI:83142"/>
        <dbReference type="EC" id="2.3.1.168"/>
    </reaction>
    <physiologicalReaction direction="left-to-right" evidence="9">
        <dbReference type="Rhea" id="RHEA:18866"/>
    </physiologicalReaction>
</comment>
<dbReference type="SUPFAM" id="SSF52777">
    <property type="entry name" value="CoA-dependent acyltransferases"/>
    <property type="match status" value="1"/>
</dbReference>
<dbReference type="PROSITE" id="PS51826">
    <property type="entry name" value="PSBD"/>
    <property type="match status" value="1"/>
</dbReference>
<protein>
    <recommendedName>
        <fullName evidence="10">Dihydrolipoamide acetyltransferase component of pyruvate dehydrogenase complex</fullName>
        <ecNumber evidence="10">2.3.1.-</ecNumber>
    </recommendedName>
</protein>
<evidence type="ECO:0000256" key="7">
    <source>
        <dbReference type="ARBA" id="ARBA00023128"/>
    </source>
</evidence>
<dbReference type="InterPro" id="IPR050743">
    <property type="entry name" value="2-oxoacid_DH_E2_comp"/>
</dbReference>
<dbReference type="InterPro" id="IPR036625">
    <property type="entry name" value="E3-bd_dom_sf"/>
</dbReference>
<evidence type="ECO:0000256" key="2">
    <source>
        <dbReference type="ARBA" id="ARBA00004305"/>
    </source>
</evidence>
<name>A0AAW0ZQK7_9HYME</name>
<evidence type="ECO:0000256" key="6">
    <source>
        <dbReference type="ARBA" id="ARBA00022946"/>
    </source>
</evidence>
<comment type="caution">
    <text evidence="14">The sequence shown here is derived from an EMBL/GenBank/DDBJ whole genome shotgun (WGS) entry which is preliminary data.</text>
</comment>
<comment type="cofactor">
    <cofactor evidence="1 10">
        <name>(R)-lipoate</name>
        <dbReference type="ChEBI" id="CHEBI:83088"/>
    </cofactor>
</comment>
<dbReference type="Gene3D" id="2.40.50.100">
    <property type="match status" value="1"/>
</dbReference>
<evidence type="ECO:0000256" key="1">
    <source>
        <dbReference type="ARBA" id="ARBA00001938"/>
    </source>
</evidence>
<keyword evidence="7" id="KW-0496">Mitochondrion</keyword>
<keyword evidence="4 10" id="KW-0808">Transferase</keyword>
<feature type="region of interest" description="Disordered" evidence="11">
    <location>
        <begin position="122"/>
        <end position="142"/>
    </location>
</feature>
<evidence type="ECO:0000259" key="12">
    <source>
        <dbReference type="PROSITE" id="PS50968"/>
    </source>
</evidence>
<dbReference type="InterPro" id="IPR000089">
    <property type="entry name" value="Biotin_lipoyl"/>
</dbReference>
<dbReference type="EC" id="2.3.1.-" evidence="10"/>
<dbReference type="GO" id="GO:0005829">
    <property type="term" value="C:cytosol"/>
    <property type="evidence" value="ECO:0007669"/>
    <property type="project" value="UniProtKB-ARBA"/>
</dbReference>
<dbReference type="Pfam" id="PF00364">
    <property type="entry name" value="Biotin_lipoyl"/>
    <property type="match status" value="1"/>
</dbReference>
<reference evidence="14 15" key="1">
    <citation type="submission" date="2024-05" db="EMBL/GenBank/DDBJ databases">
        <title>The nuclear and mitochondrial genome assemblies of Tetragonisca angustula (Apidae: Meliponini), a tiny yet remarkable pollinator in the Neotropics.</title>
        <authorList>
            <person name="Ferrari R."/>
            <person name="Ricardo P.C."/>
            <person name="Dias F.C."/>
            <person name="Araujo N.S."/>
            <person name="Soares D.O."/>
            <person name="Zhou Q.-S."/>
            <person name="Zhu C.-D."/>
            <person name="Coutinho L."/>
            <person name="Airas M.C."/>
            <person name="Batista T.M."/>
        </authorList>
    </citation>
    <scope>NUCLEOTIDE SEQUENCE [LARGE SCALE GENOMIC DNA]</scope>
    <source>
        <strain evidence="14">ASF017062</strain>
        <tissue evidence="14">Abdomen</tissue>
    </source>
</reference>
<feature type="domain" description="Lipoyl-binding" evidence="12">
    <location>
        <begin position="35"/>
        <end position="110"/>
    </location>
</feature>
<dbReference type="GO" id="GO:0031405">
    <property type="term" value="F:lipoic acid binding"/>
    <property type="evidence" value="ECO:0007669"/>
    <property type="project" value="TreeGrafter"/>
</dbReference>
<evidence type="ECO:0000256" key="3">
    <source>
        <dbReference type="ARBA" id="ARBA00007317"/>
    </source>
</evidence>
<dbReference type="CDD" id="cd06849">
    <property type="entry name" value="lipoyl_domain"/>
    <property type="match status" value="1"/>
</dbReference>
<dbReference type="Gene3D" id="3.30.559.10">
    <property type="entry name" value="Chloramphenicol acetyltransferase-like domain"/>
    <property type="match status" value="1"/>
</dbReference>
<keyword evidence="15" id="KW-1185">Reference proteome</keyword>
<dbReference type="EMBL" id="JAWNGG020000139">
    <property type="protein sequence ID" value="KAK9299867.1"/>
    <property type="molecule type" value="Genomic_DNA"/>
</dbReference>
<dbReference type="SUPFAM" id="SSF51230">
    <property type="entry name" value="Single hybrid motif"/>
    <property type="match status" value="1"/>
</dbReference>
<evidence type="ECO:0000313" key="15">
    <source>
        <dbReference type="Proteomes" id="UP001432146"/>
    </source>
</evidence>
<proteinExistence type="inferred from homology"/>
<dbReference type="InterPro" id="IPR011053">
    <property type="entry name" value="Single_hybrid_motif"/>
</dbReference>